<feature type="domain" description="Penicillin-binding protein dimerisation" evidence="12">
    <location>
        <begin position="13"/>
        <end position="145"/>
    </location>
</feature>
<comment type="catalytic activity">
    <reaction evidence="11">
        <text>Preferential cleavage: (Ac)2-L-Lys-D-Ala-|-D-Ala. Also transpeptidation of peptidyl-alanyl moieties that are N-acyl substituents of D-alanine.</text>
        <dbReference type="EC" id="3.4.16.4"/>
    </reaction>
</comment>
<keyword evidence="9" id="KW-1133">Transmembrane helix</keyword>
<evidence type="ECO:0000259" key="12">
    <source>
        <dbReference type="Pfam" id="PF03717"/>
    </source>
</evidence>
<evidence type="ECO:0000313" key="14">
    <source>
        <dbReference type="Proteomes" id="UP001228376"/>
    </source>
</evidence>
<protein>
    <recommendedName>
        <fullName evidence="4">serine-type D-Ala-D-Ala carboxypeptidase</fullName>
        <ecNumber evidence="4">3.4.16.4</ecNumber>
    </recommendedName>
</protein>
<dbReference type="InterPro" id="IPR036138">
    <property type="entry name" value="PBP_dimer_sf"/>
</dbReference>
<proteinExistence type="predicted"/>
<dbReference type="EC" id="3.4.16.4" evidence="4"/>
<dbReference type="InterPro" id="IPR005311">
    <property type="entry name" value="PBP_dimer"/>
</dbReference>
<dbReference type="PANTHER" id="PTHR30627">
    <property type="entry name" value="PEPTIDOGLYCAN D,D-TRANSPEPTIDASE"/>
    <property type="match status" value="1"/>
</dbReference>
<gene>
    <name evidence="13" type="ORF">P5G51_004575</name>
</gene>
<evidence type="ECO:0000256" key="8">
    <source>
        <dbReference type="ARBA" id="ARBA00022984"/>
    </source>
</evidence>
<evidence type="ECO:0000256" key="1">
    <source>
        <dbReference type="ARBA" id="ARBA00004167"/>
    </source>
</evidence>
<keyword evidence="10" id="KW-0961">Cell wall biogenesis/degradation</keyword>
<evidence type="ECO:0000256" key="7">
    <source>
        <dbReference type="ARBA" id="ARBA00022960"/>
    </source>
</evidence>
<dbReference type="EMBL" id="JAROCA020000001">
    <property type="protein sequence ID" value="MDY0404771.1"/>
    <property type="molecule type" value="Genomic_DNA"/>
</dbReference>
<evidence type="ECO:0000256" key="11">
    <source>
        <dbReference type="ARBA" id="ARBA00034000"/>
    </source>
</evidence>
<keyword evidence="7" id="KW-0133">Cell shape</keyword>
<dbReference type="SUPFAM" id="SSF56519">
    <property type="entry name" value="Penicillin binding protein dimerisation domain"/>
    <property type="match status" value="1"/>
</dbReference>
<accession>A0ABU5CFJ7</accession>
<evidence type="ECO:0000256" key="5">
    <source>
        <dbReference type="ARBA" id="ARBA00022475"/>
    </source>
</evidence>
<evidence type="ECO:0000313" key="13">
    <source>
        <dbReference type="EMBL" id="MDY0404771.1"/>
    </source>
</evidence>
<evidence type="ECO:0000256" key="2">
    <source>
        <dbReference type="ARBA" id="ARBA00004236"/>
    </source>
</evidence>
<comment type="pathway">
    <text evidence="3">Cell wall biogenesis; peptidoglycan biosynthesis.</text>
</comment>
<keyword evidence="6" id="KW-0812">Transmembrane</keyword>
<keyword evidence="9" id="KW-0472">Membrane</keyword>
<keyword evidence="8" id="KW-0573">Peptidoglycan synthesis</keyword>
<comment type="caution">
    <text evidence="13">The sequence shown here is derived from an EMBL/GenBank/DDBJ whole genome shotgun (WGS) entry which is preliminary data.</text>
</comment>
<organism evidence="13 14">
    <name type="scientific">Tigheibacillus jepli</name>
    <dbReference type="NCBI Taxonomy" id="3035914"/>
    <lineage>
        <taxon>Bacteria</taxon>
        <taxon>Bacillati</taxon>
        <taxon>Bacillota</taxon>
        <taxon>Bacilli</taxon>
        <taxon>Bacillales</taxon>
        <taxon>Bacillaceae</taxon>
        <taxon>Tigheibacillus</taxon>
    </lineage>
</organism>
<reference evidence="13 14" key="1">
    <citation type="submission" date="2023-10" db="EMBL/GenBank/DDBJ databases">
        <title>179-bfca-hs.</title>
        <authorList>
            <person name="Miliotis G."/>
            <person name="Sengupta P."/>
            <person name="Hameed A."/>
            <person name="Chuvochina M."/>
            <person name="Mcdonagh F."/>
            <person name="Simpson A.C."/>
            <person name="Singh N.K."/>
            <person name="Rekha P.D."/>
            <person name="Raman K."/>
            <person name="Hugenholtz P."/>
            <person name="Venkateswaran K."/>
        </authorList>
    </citation>
    <scope>NUCLEOTIDE SEQUENCE [LARGE SCALE GENOMIC DNA]</scope>
    <source>
        <strain evidence="13 14">179-BFC-A-HS</strain>
    </source>
</reference>
<sequence>MDNATQYQTILERITKKEISHFSTADRNTMLIKKEMDKAYALTPQTIKNHHVTAKEYAMVSEHLQELPGVNATTDWERSYPFEGTFRNILGSVTSEKQGIPSEKLRTYLAKGYNRNDRIGKSGLEEQYEDLLRGRKEQIEYTTNSKVM</sequence>
<name>A0ABU5CFJ7_9BACI</name>
<dbReference type="RefSeq" id="WP_320384314.1">
    <property type="nucleotide sequence ID" value="NZ_JAROCA020000001.1"/>
</dbReference>
<dbReference type="Pfam" id="PF03717">
    <property type="entry name" value="PBP_dimer"/>
    <property type="match status" value="1"/>
</dbReference>
<dbReference type="Proteomes" id="UP001228376">
    <property type="component" value="Unassembled WGS sequence"/>
</dbReference>
<comment type="subcellular location">
    <subcellularLocation>
        <location evidence="2">Cell membrane</location>
    </subcellularLocation>
    <subcellularLocation>
        <location evidence="1">Membrane</location>
        <topology evidence="1">Single-pass membrane protein</topology>
    </subcellularLocation>
</comment>
<dbReference type="PANTHER" id="PTHR30627:SF2">
    <property type="entry name" value="PEPTIDOGLYCAN D,D-TRANSPEPTIDASE MRDA"/>
    <property type="match status" value="1"/>
</dbReference>
<evidence type="ECO:0000256" key="3">
    <source>
        <dbReference type="ARBA" id="ARBA00004752"/>
    </source>
</evidence>
<evidence type="ECO:0000256" key="10">
    <source>
        <dbReference type="ARBA" id="ARBA00023316"/>
    </source>
</evidence>
<dbReference type="InterPro" id="IPR050515">
    <property type="entry name" value="Beta-lactam/transpept"/>
</dbReference>
<dbReference type="Gene3D" id="3.90.1310.10">
    <property type="entry name" value="Penicillin-binding protein 2a (Domain 2)"/>
    <property type="match status" value="1"/>
</dbReference>
<keyword evidence="14" id="KW-1185">Reference proteome</keyword>
<keyword evidence="5" id="KW-1003">Cell membrane</keyword>
<evidence type="ECO:0000256" key="4">
    <source>
        <dbReference type="ARBA" id="ARBA00012448"/>
    </source>
</evidence>
<evidence type="ECO:0000256" key="6">
    <source>
        <dbReference type="ARBA" id="ARBA00022692"/>
    </source>
</evidence>
<evidence type="ECO:0000256" key="9">
    <source>
        <dbReference type="ARBA" id="ARBA00022989"/>
    </source>
</evidence>